<dbReference type="GeneID" id="66074937"/>
<dbReference type="GO" id="GO:0005507">
    <property type="term" value="F:copper ion binding"/>
    <property type="evidence" value="ECO:0007669"/>
    <property type="project" value="InterPro"/>
</dbReference>
<comment type="caution">
    <text evidence="11">The sequence shown here is derived from an EMBL/GenBank/DDBJ whole genome shotgun (WGS) entry which is preliminary data.</text>
</comment>
<dbReference type="Pfam" id="PF07731">
    <property type="entry name" value="Cu-oxidase_2"/>
    <property type="match status" value="1"/>
</dbReference>
<dbReference type="Proteomes" id="UP001049176">
    <property type="component" value="Chromosome 3"/>
</dbReference>
<dbReference type="Pfam" id="PF00394">
    <property type="entry name" value="Cu-oxidase"/>
    <property type="match status" value="1"/>
</dbReference>
<reference evidence="11" key="1">
    <citation type="journal article" date="2021" name="Genome Biol. Evol.">
        <title>The assembled and annotated genome of the fairy-ring fungus Marasmius oreades.</title>
        <authorList>
            <person name="Hiltunen M."/>
            <person name="Ament-Velasquez S.L."/>
            <person name="Johannesson H."/>
        </authorList>
    </citation>
    <scope>NUCLEOTIDE SEQUENCE</scope>
    <source>
        <strain evidence="11">03SP1</strain>
    </source>
</reference>
<feature type="signal peptide" evidence="7">
    <location>
        <begin position="1"/>
        <end position="19"/>
    </location>
</feature>
<evidence type="ECO:0000256" key="4">
    <source>
        <dbReference type="ARBA" id="ARBA00023008"/>
    </source>
</evidence>
<dbReference type="SUPFAM" id="SSF49503">
    <property type="entry name" value="Cupredoxins"/>
    <property type="match status" value="3"/>
</dbReference>
<dbReference type="PROSITE" id="PS00080">
    <property type="entry name" value="MULTICOPPER_OXIDASE2"/>
    <property type="match status" value="1"/>
</dbReference>
<feature type="domain" description="Plastocyanin-like" evidence="9">
    <location>
        <begin position="397"/>
        <end position="517"/>
    </location>
</feature>
<keyword evidence="5" id="KW-1015">Disulfide bond</keyword>
<dbReference type="AlphaFoldDB" id="A0A9P7UVX5"/>
<dbReference type="InterPro" id="IPR033138">
    <property type="entry name" value="Cu_oxidase_CS"/>
</dbReference>
<dbReference type="RefSeq" id="XP_043011541.1">
    <property type="nucleotide sequence ID" value="XM_043150453.1"/>
</dbReference>
<dbReference type="PANTHER" id="PTHR11709:SF511">
    <property type="entry name" value="LACCASE"/>
    <property type="match status" value="1"/>
</dbReference>
<dbReference type="OrthoDB" id="2121828at2759"/>
<dbReference type="InterPro" id="IPR045087">
    <property type="entry name" value="Cu-oxidase_fam"/>
</dbReference>
<name>A0A9P7UVX5_9AGAR</name>
<sequence>MSFLSVLLALLPFISSALGSNFIRQTGDLHIVNTRISPDGYERSAVVAGKSPHEATFPGPTIIGYRGDTFRINVTNSLTDPSMDLTTSIHWHGIHQRHSNWADGATWVTQCPIVPNESFVYEFTVPDQAGTYWYHSHHRAQFCDGLRGILVVYDRPGEDPLRELYDVDDESTIITIADWYHDPSPGLIELAGPKLSNSTLINGLGRWSENPSSSVSVVNVVYGKRYRFRLVSISCDRAYTFSIDEHPLTIIEADGNPTAPHTVNTLMVYTAQRYSFVLHANKGTKGKLSSYWIRANPNDGPVGFEGGINSAVLKYVAEDRNSSKLESDETKEPTSTNVTNIQPGSVGLQESDLHYLASSSQVPGESYTGGADFVLNLTLGFIPPNTFLINGHPMVFPTTPTLLQILSGARDPHELMPKENIYVLPKGKVIEVNMFGNDTIGGPHPMHLHGHSFDVIKSEDHSEFNFWNPVRRDVVAVGGTNMTSIRFVTDNSGPWLLHCHNQFHLIRGLGAVFVVDSAGTEAINPVPVDWNELCPIWNTTSPSVRGDA</sequence>
<organism evidence="11 12">
    <name type="scientific">Marasmius oreades</name>
    <name type="common">fairy-ring Marasmius</name>
    <dbReference type="NCBI Taxonomy" id="181124"/>
    <lineage>
        <taxon>Eukaryota</taxon>
        <taxon>Fungi</taxon>
        <taxon>Dikarya</taxon>
        <taxon>Basidiomycota</taxon>
        <taxon>Agaricomycotina</taxon>
        <taxon>Agaricomycetes</taxon>
        <taxon>Agaricomycetidae</taxon>
        <taxon>Agaricales</taxon>
        <taxon>Marasmiineae</taxon>
        <taxon>Marasmiaceae</taxon>
        <taxon>Marasmius</taxon>
    </lineage>
</organism>
<dbReference type="KEGG" id="more:E1B28_005861"/>
<gene>
    <name evidence="11" type="ORF">E1B28_005861</name>
</gene>
<feature type="domain" description="Plastocyanin-like" evidence="8">
    <location>
        <begin position="170"/>
        <end position="316"/>
    </location>
</feature>
<keyword evidence="12" id="KW-1185">Reference proteome</keyword>
<dbReference type="Pfam" id="PF07732">
    <property type="entry name" value="Cu-oxidase_3"/>
    <property type="match status" value="1"/>
</dbReference>
<dbReference type="PROSITE" id="PS00079">
    <property type="entry name" value="MULTICOPPER_OXIDASE1"/>
    <property type="match status" value="2"/>
</dbReference>
<evidence type="ECO:0000313" key="11">
    <source>
        <dbReference type="EMBL" id="KAG7095071.1"/>
    </source>
</evidence>
<evidence type="ECO:0000256" key="6">
    <source>
        <dbReference type="ARBA" id="ARBA00023180"/>
    </source>
</evidence>
<evidence type="ECO:0000256" key="5">
    <source>
        <dbReference type="ARBA" id="ARBA00023157"/>
    </source>
</evidence>
<dbReference type="InterPro" id="IPR002355">
    <property type="entry name" value="Cu_oxidase_Cu_BS"/>
</dbReference>
<evidence type="ECO:0000256" key="7">
    <source>
        <dbReference type="SAM" id="SignalP"/>
    </source>
</evidence>
<evidence type="ECO:0000256" key="2">
    <source>
        <dbReference type="ARBA" id="ARBA00022723"/>
    </source>
</evidence>
<keyword evidence="7" id="KW-0732">Signal</keyword>
<dbReference type="CDD" id="cd13903">
    <property type="entry name" value="CuRO_3_Tv-LCC_like"/>
    <property type="match status" value="1"/>
</dbReference>
<protein>
    <recommendedName>
        <fullName evidence="13">Laccase</fullName>
    </recommendedName>
</protein>
<evidence type="ECO:0000313" key="12">
    <source>
        <dbReference type="Proteomes" id="UP001049176"/>
    </source>
</evidence>
<evidence type="ECO:0000259" key="10">
    <source>
        <dbReference type="Pfam" id="PF07732"/>
    </source>
</evidence>
<keyword evidence="3" id="KW-0560">Oxidoreductase</keyword>
<feature type="chain" id="PRO_5040460769" description="Laccase" evidence="7">
    <location>
        <begin position="20"/>
        <end position="548"/>
    </location>
</feature>
<evidence type="ECO:0000256" key="3">
    <source>
        <dbReference type="ARBA" id="ARBA00023002"/>
    </source>
</evidence>
<dbReference type="InterPro" id="IPR008972">
    <property type="entry name" value="Cupredoxin"/>
</dbReference>
<keyword evidence="4" id="KW-0186">Copper</keyword>
<evidence type="ECO:0008006" key="13">
    <source>
        <dbReference type="Google" id="ProtNLM"/>
    </source>
</evidence>
<evidence type="ECO:0000256" key="1">
    <source>
        <dbReference type="ARBA" id="ARBA00010609"/>
    </source>
</evidence>
<comment type="similarity">
    <text evidence="1">Belongs to the multicopper oxidase family.</text>
</comment>
<dbReference type="EMBL" id="CM032183">
    <property type="protein sequence ID" value="KAG7095071.1"/>
    <property type="molecule type" value="Genomic_DNA"/>
</dbReference>
<evidence type="ECO:0000259" key="8">
    <source>
        <dbReference type="Pfam" id="PF00394"/>
    </source>
</evidence>
<dbReference type="InterPro" id="IPR001117">
    <property type="entry name" value="Cu-oxidase_2nd"/>
</dbReference>
<dbReference type="FunFam" id="2.60.40.420:FF:000045">
    <property type="entry name" value="Laccase 2"/>
    <property type="match status" value="1"/>
</dbReference>
<keyword evidence="2" id="KW-0479">Metal-binding</keyword>
<accession>A0A9P7UVX5</accession>
<keyword evidence="6" id="KW-0325">Glycoprotein</keyword>
<dbReference type="GO" id="GO:0016491">
    <property type="term" value="F:oxidoreductase activity"/>
    <property type="evidence" value="ECO:0007669"/>
    <property type="project" value="UniProtKB-KW"/>
</dbReference>
<dbReference type="InterPro" id="IPR011706">
    <property type="entry name" value="Cu-oxidase_C"/>
</dbReference>
<proteinExistence type="inferred from homology"/>
<dbReference type="PANTHER" id="PTHR11709">
    <property type="entry name" value="MULTI-COPPER OXIDASE"/>
    <property type="match status" value="1"/>
</dbReference>
<dbReference type="Gene3D" id="2.60.40.420">
    <property type="entry name" value="Cupredoxins - blue copper proteins"/>
    <property type="match status" value="3"/>
</dbReference>
<evidence type="ECO:0000259" key="9">
    <source>
        <dbReference type="Pfam" id="PF07731"/>
    </source>
</evidence>
<feature type="domain" description="Plastocyanin-like" evidence="10">
    <location>
        <begin position="55"/>
        <end position="155"/>
    </location>
</feature>
<dbReference type="InterPro" id="IPR011707">
    <property type="entry name" value="Cu-oxidase-like_N"/>
</dbReference>